<proteinExistence type="predicted"/>
<dbReference type="AlphaFoldDB" id="A0A5N0T8B2"/>
<feature type="signal peptide" evidence="2">
    <location>
        <begin position="1"/>
        <end position="41"/>
    </location>
</feature>
<feature type="domain" description="Beta-lactamase-related" evidence="3">
    <location>
        <begin position="74"/>
        <end position="392"/>
    </location>
</feature>
<evidence type="ECO:0000259" key="3">
    <source>
        <dbReference type="Pfam" id="PF00144"/>
    </source>
</evidence>
<sequence length="419" mass="43868">MRMSRWVDGDGGRRSLLRTVIGLAAAAALCTGLTACVTAPAASDASPTPTGQGQTPDPSMDPELVTALEAALDESFGATRLPGILVGLWIPGHGEWMASRGTANLETGEPMKAGNQQKIGSITKSVVTSVALQIIGEGTSGIALEDTIDRWYPDFPEASRITVRMLMNMSSGIGPPGMEQIERICADPQASPDPERVIAIGAATPRTGFAPGEGFSYSGFNTFILGRILERQTADDLASLIQARIIEPFGMNRSRFAPDGQVEAPSTHGYSLFCPGMPQPTDTIEWSNAESWAAGGMVSTLDDMHAWGRALGSGAGIAPDLLRARYAAAPGSETDGLGYGLGVMVHRDVATRCILTLGHTGAEPGYGTNVTYFTGTDAVFVAFANGDGGTGEEIFQVIQALRPLFPSTVSEVPTQACSE</sequence>
<dbReference type="SUPFAM" id="SSF56601">
    <property type="entry name" value="beta-lactamase/transpeptidase-like"/>
    <property type="match status" value="1"/>
</dbReference>
<feature type="compositionally biased region" description="Low complexity" evidence="1">
    <location>
        <begin position="41"/>
        <end position="56"/>
    </location>
</feature>
<evidence type="ECO:0000256" key="1">
    <source>
        <dbReference type="SAM" id="MobiDB-lite"/>
    </source>
</evidence>
<dbReference type="Proteomes" id="UP000326838">
    <property type="component" value="Unassembled WGS sequence"/>
</dbReference>
<dbReference type="PANTHER" id="PTHR46825">
    <property type="entry name" value="D-ALANYL-D-ALANINE-CARBOXYPEPTIDASE/ENDOPEPTIDASE AMPH"/>
    <property type="match status" value="1"/>
</dbReference>
<dbReference type="InterPro" id="IPR050491">
    <property type="entry name" value="AmpC-like"/>
</dbReference>
<keyword evidence="5" id="KW-1185">Reference proteome</keyword>
<gene>
    <name evidence="4" type="ORF">F6B40_14240</name>
</gene>
<dbReference type="Gene3D" id="3.40.710.10">
    <property type="entry name" value="DD-peptidase/beta-lactamase superfamily"/>
    <property type="match status" value="1"/>
</dbReference>
<evidence type="ECO:0000313" key="4">
    <source>
        <dbReference type="EMBL" id="KAA9130387.1"/>
    </source>
</evidence>
<dbReference type="InterPro" id="IPR001466">
    <property type="entry name" value="Beta-lactam-related"/>
</dbReference>
<keyword evidence="2" id="KW-0732">Signal</keyword>
<feature type="chain" id="PRO_5024460939" evidence="2">
    <location>
        <begin position="42"/>
        <end position="419"/>
    </location>
</feature>
<comment type="caution">
    <text evidence="4">The sequence shown here is derived from an EMBL/GenBank/DDBJ whole genome shotgun (WGS) entry which is preliminary data.</text>
</comment>
<dbReference type="Pfam" id="PF00144">
    <property type="entry name" value="Beta-lactamase"/>
    <property type="match status" value="1"/>
</dbReference>
<dbReference type="PANTHER" id="PTHR46825:SF7">
    <property type="entry name" value="D-ALANYL-D-ALANINE CARBOXYPEPTIDASE"/>
    <property type="match status" value="1"/>
</dbReference>
<evidence type="ECO:0000313" key="5">
    <source>
        <dbReference type="Proteomes" id="UP000326838"/>
    </source>
</evidence>
<accession>A0A5N0T8B2</accession>
<reference evidence="5" key="1">
    <citation type="submission" date="2019-09" db="EMBL/GenBank/DDBJ databases">
        <title>Mumia zhuanghuii sp. nov. isolated from the intestinal contents of plateau pika (Ochotona curzoniae) in the Qinghai-Tibet plateau of China.</title>
        <authorList>
            <person name="Tian Z."/>
        </authorList>
    </citation>
    <scope>NUCLEOTIDE SEQUENCE [LARGE SCALE GENOMIC DNA]</scope>
    <source>
        <strain evidence="5">L-033</strain>
    </source>
</reference>
<evidence type="ECO:0000256" key="2">
    <source>
        <dbReference type="SAM" id="SignalP"/>
    </source>
</evidence>
<organism evidence="4 5">
    <name type="scientific">Microbacterium caowuchunii</name>
    <dbReference type="NCBI Taxonomy" id="2614638"/>
    <lineage>
        <taxon>Bacteria</taxon>
        <taxon>Bacillati</taxon>
        <taxon>Actinomycetota</taxon>
        <taxon>Actinomycetes</taxon>
        <taxon>Micrococcales</taxon>
        <taxon>Microbacteriaceae</taxon>
        <taxon>Microbacterium</taxon>
    </lineage>
</organism>
<protein>
    <submittedName>
        <fullName evidence="4">Beta-lactamase family protein</fullName>
    </submittedName>
</protein>
<dbReference type="EMBL" id="VYUY01000020">
    <property type="protein sequence ID" value="KAA9130387.1"/>
    <property type="molecule type" value="Genomic_DNA"/>
</dbReference>
<dbReference type="InterPro" id="IPR012338">
    <property type="entry name" value="Beta-lactam/transpept-like"/>
</dbReference>
<feature type="region of interest" description="Disordered" evidence="1">
    <location>
        <begin position="41"/>
        <end position="61"/>
    </location>
</feature>
<name>A0A5N0T8B2_9MICO</name>